<dbReference type="Gene3D" id="2.60.40.10">
    <property type="entry name" value="Immunoglobulins"/>
    <property type="match status" value="1"/>
</dbReference>
<proteinExistence type="predicted"/>
<sequence length="1150" mass="123392">MLRAHDCRVGSGVRWHLRGGPAMMSIVGFKAEESGHTPVESPDSLHATSWAKILDIVSEGPILGLVSGLQSVYYDGTPVQNPDGTLNFPETVIDTRLGTQDQSYIAGMPSVESEAVVATDLKFSQPWTRAITNLSLSAARVRLSVTSLIQQLDNGDRVGWRVEYVIQLSTDGGAFQDVITSAFDGKTVSTYPRSHRIDLPRATQGWTIRVRRLTPDSTSATVSGNVRVEALTEVIDAKLRYPMSALVFSKLNAAYFSNRLPARAFDIYGRIIAVPSNYDPATRAYLGVWDGSFKLAWTDNPAWVFMDLALNERYGLGRYITAAQIDKWGLYRIAQYCDELVSDGKGGKEPRFTCNLYLQSQKAAIDVMQDLASIFRGMAYVAGGSVYASADMPTDDVYTFNAATVSNGKFSYAGSKRKARSTVALVSWNDPADFYRQKVEYVEDREGIVRYGIQSTSVTAFGCTSQGQAQRAGQWILLTSRLERDTVRFSVGLEGTLPLPGKIVKVYDRKRAGVMNDGRVRSAAGRTVTLDRPPLAQAGDTLTVNLPSGGSATRTIKLVSDIVVTVTGDWPEVIAAEAGWHIETSELTAPTYRVLSIKENGGIEFEISAVQHVPEKFAMIDSGTRIDTRPIVVVPPSVQAAPTGIALSTYSAISQGIANTTLVIEWAPPPNGVAYDVGWRRDNGDWVSVPRTGLARVEIPGIYAGLFTVRVRAINAVGTASGYAYSAATQLQGKTTPPPAVTSLTTKSLPLGIEVAWGYPAGALDVAQAELWYGTSSSRDASTRAGAYAYPVSSHTLLGMAAATELFFWVRLIDRSGNVGEFYPAGAGVRGTSSVDSTEVLSYLAGGIGKEQLTQDLLSPIEKIPDIEQGLIDANEAIVDEATARRDADAALSTRVEGVVAKFDPQMAGSTTDMAGDAASMAGAWSEQSARAEGDLALAKQIETVSARLRTADAALSAAVRDESQARVDATSAIASKVTTVEATVGDVSASVQQVSQAQAALDGKVSAYYSVKMQISSDGVIYGVGMTIGIDKNGDTVQRRVLFETDSFGIFNSTSKGIVIPFIIQNGDTIINSALIGKATIGSAKLVDWLESDAKNEQGLPLLRLNFRTGEIQLNGAAGNGGRMTLTNQLIQVFDANNVLRWRSGIWQS</sequence>
<dbReference type="SUPFAM" id="SSF49265">
    <property type="entry name" value="Fibronectin type III"/>
    <property type="match status" value="1"/>
</dbReference>
<dbReference type="InterPro" id="IPR036116">
    <property type="entry name" value="FN3_sf"/>
</dbReference>
<feature type="domain" description="Tip attachment protein J HDII-ins2" evidence="3">
    <location>
        <begin position="111"/>
        <end position="237"/>
    </location>
</feature>
<evidence type="ECO:0000259" key="2">
    <source>
        <dbReference type="Pfam" id="PF13550"/>
    </source>
</evidence>
<dbReference type="Pfam" id="PF24801">
    <property type="entry name" value="FNIII-A_GpJ"/>
    <property type="match status" value="1"/>
</dbReference>
<dbReference type="InterPro" id="IPR013783">
    <property type="entry name" value="Ig-like_fold"/>
</dbReference>
<evidence type="ECO:0000313" key="4">
    <source>
        <dbReference type="EMBL" id="UVA80476.1"/>
    </source>
</evidence>
<name>A0ABY5QI49_9BURK</name>
<dbReference type="PANTHER" id="PTHR36251:SF2">
    <property type="entry name" value="GIFSY-2 PROPHAGE HOST SPECIFICITY PROTEIN J, PHAGE LAMBDA"/>
    <property type="match status" value="1"/>
</dbReference>
<gene>
    <name evidence="4" type="ORF">NTU39_05485</name>
</gene>
<dbReference type="InterPro" id="IPR053171">
    <property type="entry name" value="Viral_Tip_Attach_Protein"/>
</dbReference>
<dbReference type="Pfam" id="PF13550">
    <property type="entry name" value="Phage-tail_3"/>
    <property type="match status" value="1"/>
</dbReference>
<dbReference type="Proteomes" id="UP001058980">
    <property type="component" value="Chromosome"/>
</dbReference>
<evidence type="ECO:0000259" key="1">
    <source>
        <dbReference type="Pfam" id="PF09327"/>
    </source>
</evidence>
<dbReference type="EMBL" id="CP102780">
    <property type="protein sequence ID" value="UVA80476.1"/>
    <property type="molecule type" value="Genomic_DNA"/>
</dbReference>
<organism evidence="4 5">
    <name type="scientific">Pandoraea commovens</name>
    <dbReference type="NCBI Taxonomy" id="2508289"/>
    <lineage>
        <taxon>Bacteria</taxon>
        <taxon>Pseudomonadati</taxon>
        <taxon>Pseudomonadota</taxon>
        <taxon>Betaproteobacteria</taxon>
        <taxon>Burkholderiales</taxon>
        <taxon>Burkholderiaceae</taxon>
        <taxon>Pandoraea</taxon>
    </lineage>
</organism>
<protein>
    <submittedName>
        <fullName evidence="4">Phage tail protein</fullName>
    </submittedName>
</protein>
<dbReference type="PANTHER" id="PTHR36251">
    <property type="entry name" value="FELS-1 PROPHAGE HOST SPECIFICITY PROTEIN-RELATED"/>
    <property type="match status" value="1"/>
</dbReference>
<dbReference type="InterPro" id="IPR015406">
    <property type="entry name" value="GpJ_CSF"/>
</dbReference>
<evidence type="ECO:0000313" key="5">
    <source>
        <dbReference type="Proteomes" id="UP001058980"/>
    </source>
</evidence>
<evidence type="ECO:0000259" key="3">
    <source>
        <dbReference type="Pfam" id="PF24801"/>
    </source>
</evidence>
<accession>A0ABY5QI49</accession>
<dbReference type="InterPro" id="IPR055385">
    <property type="entry name" value="GpJ_HDII-ins2"/>
</dbReference>
<feature type="domain" description="Tip attachment protein J central straight fiber" evidence="1">
    <location>
        <begin position="992"/>
        <end position="1127"/>
    </location>
</feature>
<dbReference type="Pfam" id="PF09327">
    <property type="entry name" value="Phage_Tail_Tip"/>
    <property type="match status" value="1"/>
</dbReference>
<reference evidence="4" key="1">
    <citation type="submission" date="2022-08" db="EMBL/GenBank/DDBJ databases">
        <title>Multi-unit outbreak of Pandoraea commovens among non-cystic fibrosis intensive care patients from 2019 to 2021 in Berlin, Germany.</title>
        <authorList>
            <person name="Menzel P."/>
        </authorList>
    </citation>
    <scope>NUCLEOTIDE SEQUENCE</scope>
    <source>
        <strain evidence="4">LB-19-202-79</strain>
    </source>
</reference>
<keyword evidence="5" id="KW-1185">Reference proteome</keyword>
<dbReference type="InterPro" id="IPR032876">
    <property type="entry name" value="J_dom"/>
</dbReference>
<dbReference type="RefSeq" id="WP_257959408.1">
    <property type="nucleotide sequence ID" value="NZ_CP102780.1"/>
</dbReference>
<feature type="domain" description="Tip attachment protein J" evidence="2">
    <location>
        <begin position="360"/>
        <end position="514"/>
    </location>
</feature>